<sequence>MPFVGALHMSSEVNCISFIGGGTGIAISKKTGKVSLQMELEERCLHCARGCKSRFGCSKHSEGWLLIQKVNAKLAKLKVGPPENNSDINLVVTESSTNFIEGLVMDAKEKGATF</sequence>
<accession>A0A1D6LGX3</accession>
<dbReference type="EMBL" id="CM000782">
    <property type="protein sequence ID" value="AQK79136.1"/>
    <property type="molecule type" value="Genomic_DNA"/>
</dbReference>
<keyword evidence="2" id="KW-0560">Oxidoreductase</keyword>
<dbReference type="InParanoid" id="A0A1D6LGX3"/>
<dbReference type="GO" id="GO:0016491">
    <property type="term" value="F:oxidoreductase activity"/>
    <property type="evidence" value="ECO:0007669"/>
    <property type="project" value="UniProtKB-KW"/>
</dbReference>
<proteinExistence type="inferred from homology"/>
<evidence type="ECO:0000256" key="1">
    <source>
        <dbReference type="ARBA" id="ARBA00009986"/>
    </source>
</evidence>
<dbReference type="InterPro" id="IPR051020">
    <property type="entry name" value="ALDH-related_metabolic_enz"/>
</dbReference>
<dbReference type="PANTHER" id="PTHR42991:SF1">
    <property type="entry name" value="ALDEHYDE DEHYDROGENASE"/>
    <property type="match status" value="1"/>
</dbReference>
<dbReference type="SMR" id="A0A1D6LGX3"/>
<organism evidence="3">
    <name type="scientific">Zea mays</name>
    <name type="common">Maize</name>
    <dbReference type="NCBI Taxonomy" id="4577"/>
    <lineage>
        <taxon>Eukaryota</taxon>
        <taxon>Viridiplantae</taxon>
        <taxon>Streptophyta</taxon>
        <taxon>Embryophyta</taxon>
        <taxon>Tracheophyta</taxon>
        <taxon>Spermatophyta</taxon>
        <taxon>Magnoliopsida</taxon>
        <taxon>Liliopsida</taxon>
        <taxon>Poales</taxon>
        <taxon>Poaceae</taxon>
        <taxon>PACMAD clade</taxon>
        <taxon>Panicoideae</taxon>
        <taxon>Andropogonodae</taxon>
        <taxon>Andropogoneae</taxon>
        <taxon>Tripsacinae</taxon>
        <taxon>Zea</taxon>
    </lineage>
</organism>
<evidence type="ECO:0000313" key="3">
    <source>
        <dbReference type="EMBL" id="AQK79136.1"/>
    </source>
</evidence>
<evidence type="ECO:0000256" key="2">
    <source>
        <dbReference type="ARBA" id="ARBA00023002"/>
    </source>
</evidence>
<dbReference type="PANTHER" id="PTHR42991">
    <property type="entry name" value="ALDEHYDE DEHYDROGENASE"/>
    <property type="match status" value="1"/>
</dbReference>
<dbReference type="STRING" id="4577.A0A1D6LGX3"/>
<reference evidence="3" key="1">
    <citation type="submission" date="2015-12" db="EMBL/GenBank/DDBJ databases">
        <title>Update maize B73 reference genome by single molecule sequencing technologies.</title>
        <authorList>
            <consortium name="Maize Genome Sequencing Project"/>
            <person name="Ware D."/>
        </authorList>
    </citation>
    <scope>NUCLEOTIDE SEQUENCE</scope>
    <source>
        <tissue evidence="3">Seedling</tissue>
    </source>
</reference>
<dbReference type="AlphaFoldDB" id="A0A1D6LGX3"/>
<gene>
    <name evidence="3" type="ORF">ZEAMMB73_Zm00001d035510</name>
</gene>
<comment type="similarity">
    <text evidence="1">Belongs to the aldehyde dehydrogenase family.</text>
</comment>
<protein>
    <submittedName>
        <fullName evidence="3">Uncharacterized protein</fullName>
    </submittedName>
</protein>
<name>A0A1D6LGX3_MAIZE</name>